<proteinExistence type="predicted"/>
<comment type="caution">
    <text evidence="1">The sequence shown here is derived from an EMBL/GenBank/DDBJ whole genome shotgun (WGS) entry which is preliminary data.</text>
</comment>
<evidence type="ECO:0000313" key="1">
    <source>
        <dbReference type="EMBL" id="OGZ61369.1"/>
    </source>
</evidence>
<sequence length="122" mass="14486">MGKEEMPVVPGPEEWDPNTEQKLIDKLYDRDMDFESDERSLELSRALGFPSVEAAKIYKKMASPFYNIENKEFSKDPVSFVLPWYRDEAGWDELPEEEKLKRTREFIEEMRAKADEILRAYE</sequence>
<reference evidence="1 2" key="1">
    <citation type="journal article" date="2016" name="Nat. Commun.">
        <title>Thousands of microbial genomes shed light on interconnected biogeochemical processes in an aquifer system.</title>
        <authorList>
            <person name="Anantharaman K."/>
            <person name="Brown C.T."/>
            <person name="Hug L.A."/>
            <person name="Sharon I."/>
            <person name="Castelle C.J."/>
            <person name="Probst A.J."/>
            <person name="Thomas B.C."/>
            <person name="Singh A."/>
            <person name="Wilkins M.J."/>
            <person name="Karaoz U."/>
            <person name="Brodie E.L."/>
            <person name="Williams K.H."/>
            <person name="Hubbard S.S."/>
            <person name="Banfield J.F."/>
        </authorList>
    </citation>
    <scope>NUCLEOTIDE SEQUENCE [LARGE SCALE GENOMIC DNA]</scope>
</reference>
<accession>A0A1G2HG75</accession>
<dbReference type="EMBL" id="MHOK01000024">
    <property type="protein sequence ID" value="OGZ61369.1"/>
    <property type="molecule type" value="Genomic_DNA"/>
</dbReference>
<name>A0A1G2HG75_9BACT</name>
<protein>
    <submittedName>
        <fullName evidence="1">Uncharacterized protein</fullName>
    </submittedName>
</protein>
<dbReference type="Proteomes" id="UP000176770">
    <property type="component" value="Unassembled WGS sequence"/>
</dbReference>
<dbReference type="AlphaFoldDB" id="A0A1G2HG75"/>
<evidence type="ECO:0000313" key="2">
    <source>
        <dbReference type="Proteomes" id="UP000176770"/>
    </source>
</evidence>
<organism evidence="1 2">
    <name type="scientific">Candidatus Spechtbacteria bacterium RIFCSPLOWO2_12_FULL_38_22</name>
    <dbReference type="NCBI Taxonomy" id="1802165"/>
    <lineage>
        <taxon>Bacteria</taxon>
        <taxon>Candidatus Spechtiibacteriota</taxon>
    </lineage>
</organism>
<gene>
    <name evidence="1" type="ORF">A3F94_02270</name>
</gene>